<dbReference type="EMBL" id="UFEU01000042">
    <property type="protein sequence ID" value="SSK65481.1"/>
    <property type="molecule type" value="Genomic_DNA"/>
</dbReference>
<reference evidence="2 4" key="1">
    <citation type="submission" date="2018-06" db="EMBL/GenBank/DDBJ databases">
        <authorList>
            <consortium name="Pathogen Informatics"/>
            <person name="Doyle S."/>
        </authorList>
    </citation>
    <scope>NUCLEOTIDE SEQUENCE [LARGE SCALE GENOMIC DNA]</scope>
    <source>
        <strain evidence="2 4">NCTC5047</strain>
    </source>
</reference>
<dbReference type="Proteomes" id="UP000254340">
    <property type="component" value="Unassembled WGS sequence"/>
</dbReference>
<proteinExistence type="predicted"/>
<dbReference type="AlphaFoldDB" id="A0A332BTK1"/>
<evidence type="ECO:0000313" key="4">
    <source>
        <dbReference type="Proteomes" id="UP000254340"/>
    </source>
</evidence>
<organism evidence="1 3">
    <name type="scientific">Klebsiella pneumoniae</name>
    <dbReference type="NCBI Taxonomy" id="573"/>
    <lineage>
        <taxon>Bacteria</taxon>
        <taxon>Pseudomonadati</taxon>
        <taxon>Pseudomonadota</taxon>
        <taxon>Gammaproteobacteria</taxon>
        <taxon>Enterobacterales</taxon>
        <taxon>Enterobacteriaceae</taxon>
        <taxon>Klebsiella/Raoultella group</taxon>
        <taxon>Klebsiella</taxon>
        <taxon>Klebsiella pneumoniae complex</taxon>
    </lineage>
</organism>
<evidence type="ECO:0000313" key="3">
    <source>
        <dbReference type="Proteomes" id="UP000252603"/>
    </source>
</evidence>
<name>A0A332BTK1_KLEPN</name>
<sequence>MRLFNVIETVLNCLYMALEIWDWLEKHFPVFKAFIRILA</sequence>
<protein>
    <submittedName>
        <fullName evidence="1">Uncharacterized protein</fullName>
    </submittedName>
</protein>
<reference evidence="1 3" key="2">
    <citation type="submission" date="2018-07" db="EMBL/GenBank/DDBJ databases">
        <authorList>
            <consortium name="Pathogen Informatics"/>
        </authorList>
    </citation>
    <scope>NUCLEOTIDE SEQUENCE [LARGE SCALE GENOMIC DNA]</scope>
    <source>
        <strain evidence="1 3">4300STDY6470422</strain>
    </source>
</reference>
<evidence type="ECO:0000313" key="1">
    <source>
        <dbReference type="EMBL" id="SSK65481.1"/>
    </source>
</evidence>
<evidence type="ECO:0000313" key="2">
    <source>
        <dbReference type="EMBL" id="STT72731.1"/>
    </source>
</evidence>
<accession>A0A332BTK1</accession>
<dbReference type="EMBL" id="UGLH01000004">
    <property type="protein sequence ID" value="STT72731.1"/>
    <property type="molecule type" value="Genomic_DNA"/>
</dbReference>
<dbReference type="Proteomes" id="UP000252603">
    <property type="component" value="Unassembled WGS sequence"/>
</dbReference>
<gene>
    <name evidence="2" type="ORF">NCTC5047_00415</name>
    <name evidence="1" type="ORF">SAMEA4364603_05392</name>
</gene>